<evidence type="ECO:0000256" key="2">
    <source>
        <dbReference type="ARBA" id="ARBA00022741"/>
    </source>
</evidence>
<keyword evidence="2 6" id="KW-0547">Nucleotide-binding</keyword>
<evidence type="ECO:0000256" key="3">
    <source>
        <dbReference type="ARBA" id="ARBA00022840"/>
    </source>
</evidence>
<protein>
    <recommendedName>
        <fullName evidence="6">Cell shape-determining protein MreB</fullName>
    </recommendedName>
</protein>
<dbReference type="HAMAP" id="MF_02207">
    <property type="entry name" value="MreB"/>
    <property type="match status" value="1"/>
</dbReference>
<name>A0A7X2P8W7_9FIRM</name>
<dbReference type="Pfam" id="PF06723">
    <property type="entry name" value="MreB_Mbl"/>
    <property type="match status" value="1"/>
</dbReference>
<keyword evidence="1 6" id="KW-0963">Cytoplasm</keyword>
<comment type="similarity">
    <text evidence="5 6">Belongs to the FtsA/MreB family.</text>
</comment>
<dbReference type="RefSeq" id="WP_154458149.1">
    <property type="nucleotide sequence ID" value="NZ_VUMV01000005.1"/>
</dbReference>
<keyword evidence="4 6" id="KW-0133">Cell shape</keyword>
<evidence type="ECO:0000256" key="1">
    <source>
        <dbReference type="ARBA" id="ARBA00022490"/>
    </source>
</evidence>
<dbReference type="GO" id="GO:0005737">
    <property type="term" value="C:cytoplasm"/>
    <property type="evidence" value="ECO:0007669"/>
    <property type="project" value="UniProtKB-SubCell"/>
</dbReference>
<sequence>MPAATDIGIDLGTSTIVVYVKGKGIILREPALAAFDKDKNMVVAFGDEALNRLEHNSGNLLALHPLKGGVISDFLVTEKMLQYFIQKSMGHFRLFKPHIVLCIPSGVTEIEKRAVEEAAYQAGARDVVLVPEPVAAAMGAGIDVLRPSGSMVVSVGGGITEIAVISLAGIVVSQSIQVGGDSFDQAVLQYVRDVYGLFIGEQTAEEIKIHIGTADREKRLDHAEIRGRDIHTGTPRTISMTSGQVREAVEKPVRQISDAVHAVLERTPPDLAADIAERGILLAGGGAQLNGLTEVIHKDTGIAVMLAENPETAVARGTGVYIRNINVMDKTYHV</sequence>
<dbReference type="GO" id="GO:0000902">
    <property type="term" value="P:cell morphogenesis"/>
    <property type="evidence" value="ECO:0007669"/>
    <property type="project" value="InterPro"/>
</dbReference>
<proteinExistence type="inferred from homology"/>
<reference evidence="7 8" key="1">
    <citation type="submission" date="2019-08" db="EMBL/GenBank/DDBJ databases">
        <title>In-depth cultivation of the pig gut microbiome towards novel bacterial diversity and tailored functional studies.</title>
        <authorList>
            <person name="Wylensek D."/>
            <person name="Hitch T.C.A."/>
            <person name="Clavel T."/>
        </authorList>
    </citation>
    <scope>NUCLEOTIDE SEQUENCE [LARGE SCALE GENOMIC DNA]</scope>
    <source>
        <strain evidence="7 8">Oil+RF-744-WCA-WT-13</strain>
    </source>
</reference>
<dbReference type="Gene3D" id="3.30.420.40">
    <property type="match status" value="3"/>
</dbReference>
<dbReference type="InterPro" id="IPR056546">
    <property type="entry name" value="MreB_MamK-like"/>
</dbReference>
<dbReference type="InterPro" id="IPR004753">
    <property type="entry name" value="MreB"/>
</dbReference>
<accession>A0A7X2P8W7</accession>
<dbReference type="EMBL" id="VUMV01000005">
    <property type="protein sequence ID" value="MST82235.1"/>
    <property type="molecule type" value="Genomic_DNA"/>
</dbReference>
<dbReference type="GO" id="GO:0005524">
    <property type="term" value="F:ATP binding"/>
    <property type="evidence" value="ECO:0007669"/>
    <property type="project" value="UniProtKB-KW"/>
</dbReference>
<comment type="function">
    <text evidence="6">Forms membrane-associated dynamic filaments that are essential for cell shape determination. Acts by regulating cell wall synthesis and cell elongation, and thus cell shape. A feedback loop between cell geometry and MreB localization may maintain elongated cell shape by targeting cell wall growth to regions of negative cell wall curvature.</text>
</comment>
<dbReference type="PRINTS" id="PR01652">
    <property type="entry name" value="SHAPEPROTEIN"/>
</dbReference>
<dbReference type="NCBIfam" id="TIGR00904">
    <property type="entry name" value="mreB"/>
    <property type="match status" value="1"/>
</dbReference>
<evidence type="ECO:0000256" key="4">
    <source>
        <dbReference type="ARBA" id="ARBA00022960"/>
    </source>
</evidence>
<evidence type="ECO:0000256" key="5">
    <source>
        <dbReference type="ARBA" id="ARBA00023458"/>
    </source>
</evidence>
<dbReference type="CDD" id="cd10225">
    <property type="entry name" value="ASKHA_NBD_MreB-like"/>
    <property type="match status" value="1"/>
</dbReference>
<evidence type="ECO:0000256" key="6">
    <source>
        <dbReference type="HAMAP-Rule" id="MF_02207"/>
    </source>
</evidence>
<comment type="subcellular location">
    <subcellularLocation>
        <location evidence="6">Cytoplasm</location>
    </subcellularLocation>
    <text evidence="6">Membrane-associated.</text>
</comment>
<dbReference type="Proteomes" id="UP000466864">
    <property type="component" value="Unassembled WGS sequence"/>
</dbReference>
<evidence type="ECO:0000313" key="8">
    <source>
        <dbReference type="Proteomes" id="UP000466864"/>
    </source>
</evidence>
<dbReference type="GO" id="GO:0008360">
    <property type="term" value="P:regulation of cell shape"/>
    <property type="evidence" value="ECO:0007669"/>
    <property type="project" value="UniProtKB-UniRule"/>
</dbReference>
<comment type="caution">
    <text evidence="7">The sequence shown here is derived from an EMBL/GenBank/DDBJ whole genome shotgun (WGS) entry which is preliminary data.</text>
</comment>
<dbReference type="InterPro" id="IPR043129">
    <property type="entry name" value="ATPase_NBD"/>
</dbReference>
<dbReference type="SUPFAM" id="SSF53067">
    <property type="entry name" value="Actin-like ATPase domain"/>
    <property type="match status" value="2"/>
</dbReference>
<evidence type="ECO:0000313" key="7">
    <source>
        <dbReference type="EMBL" id="MST82235.1"/>
    </source>
</evidence>
<dbReference type="PANTHER" id="PTHR42749">
    <property type="entry name" value="CELL SHAPE-DETERMINING PROTEIN MREB"/>
    <property type="match status" value="1"/>
</dbReference>
<comment type="subunit">
    <text evidence="6">Forms polymers.</text>
</comment>
<organism evidence="7 8">
    <name type="scientific">Bilifractor porci</name>
    <dbReference type="NCBI Taxonomy" id="2606636"/>
    <lineage>
        <taxon>Bacteria</taxon>
        <taxon>Bacillati</taxon>
        <taxon>Bacillota</taxon>
        <taxon>Clostridia</taxon>
        <taxon>Lachnospirales</taxon>
        <taxon>Lachnospiraceae</taxon>
        <taxon>Bilifractor</taxon>
    </lineage>
</organism>
<keyword evidence="3 6" id="KW-0067">ATP-binding</keyword>
<keyword evidence="8" id="KW-1185">Reference proteome</keyword>
<comment type="caution">
    <text evidence="6">Lacks conserved residue(s) required for the propagation of feature annotation.</text>
</comment>
<dbReference type="PANTHER" id="PTHR42749:SF1">
    <property type="entry name" value="CELL SHAPE-DETERMINING PROTEIN MREB"/>
    <property type="match status" value="1"/>
</dbReference>
<feature type="binding site" evidence="6">
    <location>
        <begin position="205"/>
        <end position="208"/>
    </location>
    <ligand>
        <name>ATP</name>
        <dbReference type="ChEBI" id="CHEBI:30616"/>
    </ligand>
</feature>
<gene>
    <name evidence="6" type="primary">mreB</name>
    <name evidence="7" type="ORF">FYJ60_07900</name>
</gene>
<dbReference type="AlphaFoldDB" id="A0A7X2P8W7"/>
<dbReference type="NCBIfam" id="NF010539">
    <property type="entry name" value="PRK13927.1"/>
    <property type="match status" value="1"/>
</dbReference>